<evidence type="ECO:0000313" key="2">
    <source>
        <dbReference type="Proteomes" id="UP000030700"/>
    </source>
</evidence>
<name>A0A081BNA0_9BACT</name>
<dbReference type="STRING" id="1499966.U14_03112"/>
<organism evidence="1">
    <name type="scientific">Candidatus Moduliflexus flocculans</name>
    <dbReference type="NCBI Taxonomy" id="1499966"/>
    <lineage>
        <taxon>Bacteria</taxon>
        <taxon>Candidatus Moduliflexota</taxon>
        <taxon>Candidatus Moduliflexia</taxon>
        <taxon>Candidatus Moduliflexales</taxon>
        <taxon>Candidatus Moduliflexaceae</taxon>
    </lineage>
</organism>
<accession>A0A081BNA0</accession>
<protein>
    <submittedName>
        <fullName evidence="1">Putative ferredoxin</fullName>
    </submittedName>
</protein>
<dbReference type="AlphaFoldDB" id="A0A081BNA0"/>
<sequence>MSRKYDTPNFSLDSRRTNRNTATIMQNETLHPCLTCGACCAYFRASFYWAEGNDVEGGTVPVELTEKLNDFMRVMKGTNSPTPRCIALQGTIGERIWCSVYEQRSSVCREFPVAWENGEPHDRCDKARAAWGLPPLTPDSWKSV</sequence>
<gene>
    <name evidence="1" type="ORF">U14_03112</name>
</gene>
<dbReference type="HOGENOM" id="CLU_123885_0_0_0"/>
<keyword evidence="2" id="KW-1185">Reference proteome</keyword>
<dbReference type="EMBL" id="DF820457">
    <property type="protein sequence ID" value="GAK51866.1"/>
    <property type="molecule type" value="Genomic_DNA"/>
</dbReference>
<evidence type="ECO:0000313" key="1">
    <source>
        <dbReference type="EMBL" id="GAK51866.1"/>
    </source>
</evidence>
<proteinExistence type="predicted"/>
<dbReference type="Pfam" id="PF03692">
    <property type="entry name" value="CxxCxxCC"/>
    <property type="match status" value="1"/>
</dbReference>
<dbReference type="InterPro" id="IPR005358">
    <property type="entry name" value="Puta_zinc/iron-chelating_dom"/>
</dbReference>
<reference evidence="1" key="1">
    <citation type="journal article" date="2015" name="PeerJ">
        <title>First genomic representation of candidate bacterial phylum KSB3 points to enhanced environmental sensing as a trigger of wastewater bulking.</title>
        <authorList>
            <person name="Sekiguchi Y."/>
            <person name="Ohashi A."/>
            <person name="Parks D.H."/>
            <person name="Yamauchi T."/>
            <person name="Tyson G.W."/>
            <person name="Hugenholtz P."/>
        </authorList>
    </citation>
    <scope>NUCLEOTIDE SEQUENCE [LARGE SCALE GENOMIC DNA]</scope>
</reference>
<dbReference type="Proteomes" id="UP000030700">
    <property type="component" value="Unassembled WGS sequence"/>
</dbReference>